<dbReference type="GO" id="GO:0005506">
    <property type="term" value="F:iron ion binding"/>
    <property type="evidence" value="ECO:0007669"/>
    <property type="project" value="InterPro"/>
</dbReference>
<comment type="cofactor">
    <cofactor evidence="1">
        <name>L-ascorbate</name>
        <dbReference type="ChEBI" id="CHEBI:38290"/>
    </cofactor>
</comment>
<dbReference type="PROSITE" id="PS00018">
    <property type="entry name" value="EF_HAND_1"/>
    <property type="match status" value="1"/>
</dbReference>
<dbReference type="InterPro" id="IPR005123">
    <property type="entry name" value="Oxoglu/Fe-dep_dioxygenase_dom"/>
</dbReference>
<keyword evidence="3" id="KW-0847">Vitamin C</keyword>
<protein>
    <submittedName>
        <fullName evidence="9">Transmembrane prolyl 4-hydroxylase</fullName>
    </submittedName>
</protein>
<evidence type="ECO:0000256" key="7">
    <source>
        <dbReference type="SAM" id="MobiDB-lite"/>
    </source>
</evidence>
<proteinExistence type="predicted"/>
<feature type="region of interest" description="Disordered" evidence="7">
    <location>
        <begin position="1"/>
        <end position="28"/>
    </location>
</feature>
<evidence type="ECO:0000256" key="1">
    <source>
        <dbReference type="ARBA" id="ARBA00001961"/>
    </source>
</evidence>
<evidence type="ECO:0000256" key="2">
    <source>
        <dbReference type="ARBA" id="ARBA00022723"/>
    </source>
</evidence>
<dbReference type="PANTHER" id="PTHR10869:SF246">
    <property type="entry name" value="TRANSMEMBRANE PROLYL 4-HYDROXYLASE"/>
    <property type="match status" value="1"/>
</dbReference>
<dbReference type="PANTHER" id="PTHR10869">
    <property type="entry name" value="PROLYL 4-HYDROXYLASE ALPHA SUBUNIT"/>
    <property type="match status" value="1"/>
</dbReference>
<dbReference type="SMART" id="SM00702">
    <property type="entry name" value="P4Hc"/>
    <property type="match status" value="1"/>
</dbReference>
<feature type="domain" description="Fe2OG dioxygenase" evidence="8">
    <location>
        <begin position="218"/>
        <end position="345"/>
    </location>
</feature>
<evidence type="ECO:0000256" key="5">
    <source>
        <dbReference type="ARBA" id="ARBA00023002"/>
    </source>
</evidence>
<evidence type="ECO:0000256" key="3">
    <source>
        <dbReference type="ARBA" id="ARBA00022896"/>
    </source>
</evidence>
<evidence type="ECO:0000256" key="6">
    <source>
        <dbReference type="ARBA" id="ARBA00023004"/>
    </source>
</evidence>
<comment type="caution">
    <text evidence="9">The sequence shown here is derived from an EMBL/GenBank/DDBJ whole genome shotgun (WGS) entry which is preliminary data.</text>
</comment>
<keyword evidence="9" id="KW-0812">Transmembrane</keyword>
<dbReference type="GO" id="GO:0005783">
    <property type="term" value="C:endoplasmic reticulum"/>
    <property type="evidence" value="ECO:0007669"/>
    <property type="project" value="TreeGrafter"/>
</dbReference>
<dbReference type="InterPro" id="IPR045054">
    <property type="entry name" value="P4HA-like"/>
</dbReference>
<gene>
    <name evidence="9" type="primary">P4HTM</name>
    <name evidence="9" type="ORF">AWC38_SpisGene15723</name>
</gene>
<evidence type="ECO:0000256" key="4">
    <source>
        <dbReference type="ARBA" id="ARBA00022964"/>
    </source>
</evidence>
<keyword evidence="10" id="KW-1185">Reference proteome</keyword>
<organism evidence="9 10">
    <name type="scientific">Stylophora pistillata</name>
    <name type="common">Smooth cauliflower coral</name>
    <dbReference type="NCBI Taxonomy" id="50429"/>
    <lineage>
        <taxon>Eukaryota</taxon>
        <taxon>Metazoa</taxon>
        <taxon>Cnidaria</taxon>
        <taxon>Anthozoa</taxon>
        <taxon>Hexacorallia</taxon>
        <taxon>Scleractinia</taxon>
        <taxon>Astrocoeniina</taxon>
        <taxon>Pocilloporidae</taxon>
        <taxon>Stylophora</taxon>
    </lineage>
</organism>
<evidence type="ECO:0000259" key="8">
    <source>
        <dbReference type="PROSITE" id="PS51471"/>
    </source>
</evidence>
<dbReference type="GO" id="GO:0004656">
    <property type="term" value="F:procollagen-proline 4-dioxygenase activity"/>
    <property type="evidence" value="ECO:0007669"/>
    <property type="project" value="TreeGrafter"/>
</dbReference>
<dbReference type="AlphaFoldDB" id="A0A2B4RRQ7"/>
<dbReference type="OrthoDB" id="420380at2759"/>
<keyword evidence="9" id="KW-0472">Membrane</keyword>
<keyword evidence="5" id="KW-0560">Oxidoreductase</keyword>
<keyword evidence="4" id="KW-0223">Dioxygenase</keyword>
<dbReference type="Gene3D" id="2.60.120.620">
    <property type="entry name" value="q2cbj1_9rhob like domain"/>
    <property type="match status" value="1"/>
</dbReference>
<dbReference type="EMBL" id="LSMT01000342">
    <property type="protein sequence ID" value="PFX19856.1"/>
    <property type="molecule type" value="Genomic_DNA"/>
</dbReference>
<evidence type="ECO:0000313" key="10">
    <source>
        <dbReference type="Proteomes" id="UP000225706"/>
    </source>
</evidence>
<keyword evidence="2" id="KW-0479">Metal-binding</keyword>
<keyword evidence="6" id="KW-0408">Iron</keyword>
<feature type="compositionally biased region" description="Basic and acidic residues" evidence="7">
    <location>
        <begin position="1"/>
        <end position="17"/>
    </location>
</feature>
<dbReference type="InterPro" id="IPR018247">
    <property type="entry name" value="EF_Hand_1_Ca_BS"/>
</dbReference>
<name>A0A2B4RRQ7_STYPI</name>
<accession>A0A2B4RRQ7</accession>
<sequence length="345" mass="38524">MAPPRADNKKFSKEKSKQKATKKPSKSSLPSTAVAVAITALAAICVAVYYKNGYGIESNLRQAMEERSKESVRASTSKRTDANTDFKVLPRLNGVKVGHVQKRQLSPGKMYVIKTLSLRPPIFEIPDFLSNDECQTMVSLASREGLDTSEVQDPETGINIEPTNEATFHSWDYNNDGVIDKVEVMHNLVDLSDLYFSEEDIAKIVASLTKLPRAAIEESEELQVVHYHPEGHYHCHHDSQDIEPNVPCCAFRDRRHCRLCRYITVLYFLNDVEEGGETAFPVADNATFSTEFRSFVILDLRFKGKVSKTSVHFSVAFAVASIVPPQDLNINSLHAVVSQSLSVVF</sequence>
<dbReference type="GO" id="GO:0031418">
    <property type="term" value="F:L-ascorbic acid binding"/>
    <property type="evidence" value="ECO:0007669"/>
    <property type="project" value="UniProtKB-KW"/>
</dbReference>
<dbReference type="PROSITE" id="PS51471">
    <property type="entry name" value="FE2OG_OXY"/>
    <property type="match status" value="1"/>
</dbReference>
<dbReference type="Proteomes" id="UP000225706">
    <property type="component" value="Unassembled WGS sequence"/>
</dbReference>
<evidence type="ECO:0000313" key="9">
    <source>
        <dbReference type="EMBL" id="PFX19856.1"/>
    </source>
</evidence>
<dbReference type="InterPro" id="IPR006620">
    <property type="entry name" value="Pro_4_hyd_alph"/>
</dbReference>
<reference evidence="10" key="1">
    <citation type="journal article" date="2017" name="bioRxiv">
        <title>Comparative analysis of the genomes of Stylophora pistillata and Acropora digitifera provides evidence for extensive differences between species of corals.</title>
        <authorList>
            <person name="Voolstra C.R."/>
            <person name="Li Y."/>
            <person name="Liew Y.J."/>
            <person name="Baumgarten S."/>
            <person name="Zoccola D."/>
            <person name="Flot J.-F."/>
            <person name="Tambutte S."/>
            <person name="Allemand D."/>
            <person name="Aranda M."/>
        </authorList>
    </citation>
    <scope>NUCLEOTIDE SEQUENCE [LARGE SCALE GENOMIC DNA]</scope>
</reference>